<dbReference type="AlphaFoldDB" id="A0A2H0WRE5"/>
<dbReference type="GO" id="GO:0006508">
    <property type="term" value="P:proteolysis"/>
    <property type="evidence" value="ECO:0007669"/>
    <property type="project" value="UniProtKB-KW"/>
</dbReference>
<sequence length="253" mass="28175">MAAIIKTPTQIEGIKKSCRLASQTLDYITPFIKEGINTEKINQLIHQFILKNSARPAPLNYKGFPKSICTSLNNVVCHGIPSSKQILKSGDILNIDVTTILNGYYGDTSRMFTIGQVSKEAELLVKRTKKAMMMAIKKLAPNKYLNDCVGKIIEPYIKKFGYSSVRDLCGHGVGIKFHEDPSVFFYDIKQKDVLLKPGMVLTVEPMVNASPSWQIATDINDGWTIRTTDGALSAQWEHTVLITKKGHEILSKS</sequence>
<dbReference type="PANTHER" id="PTHR43330:SF8">
    <property type="entry name" value="METHIONINE AMINOPEPTIDASE 1D, MITOCHONDRIAL"/>
    <property type="match status" value="1"/>
</dbReference>
<organism evidence="9 10">
    <name type="scientific">Candidatus Shapirobacteria bacterium CG09_land_8_20_14_0_10_38_17</name>
    <dbReference type="NCBI Taxonomy" id="1974884"/>
    <lineage>
        <taxon>Bacteria</taxon>
        <taxon>Candidatus Shapironibacteriota</taxon>
    </lineage>
</organism>
<feature type="binding site" evidence="6">
    <location>
        <position position="237"/>
    </location>
    <ligand>
        <name>a divalent metal cation</name>
        <dbReference type="ChEBI" id="CHEBI:60240"/>
        <label>2</label>
        <note>catalytic</note>
    </ligand>
</feature>
<gene>
    <name evidence="6 9" type="primary">map</name>
    <name evidence="9" type="ORF">COT63_01000</name>
</gene>
<evidence type="ECO:0000256" key="7">
    <source>
        <dbReference type="RuleBase" id="RU003653"/>
    </source>
</evidence>
<feature type="binding site" evidence="6">
    <location>
        <position position="171"/>
    </location>
    <ligand>
        <name>a divalent metal cation</name>
        <dbReference type="ChEBI" id="CHEBI:60240"/>
        <label>2</label>
        <note>catalytic</note>
    </ligand>
</feature>
<name>A0A2H0WRE5_9BACT</name>
<dbReference type="Gene3D" id="3.90.230.10">
    <property type="entry name" value="Creatinase/methionine aminopeptidase superfamily"/>
    <property type="match status" value="1"/>
</dbReference>
<dbReference type="InterPro" id="IPR001714">
    <property type="entry name" value="Pept_M24_MAP"/>
</dbReference>
<dbReference type="EC" id="3.4.11.18" evidence="6 7"/>
<feature type="domain" description="Peptidase M24" evidence="8">
    <location>
        <begin position="12"/>
        <end position="244"/>
    </location>
</feature>
<protein>
    <recommendedName>
        <fullName evidence="6 7">Methionine aminopeptidase</fullName>
        <shortName evidence="6">MAP</shortName>
        <shortName evidence="6">MetAP</shortName>
        <ecNumber evidence="6 7">3.4.11.18</ecNumber>
    </recommendedName>
    <alternativeName>
        <fullName evidence="6">Peptidase M</fullName>
    </alternativeName>
</protein>
<evidence type="ECO:0000256" key="1">
    <source>
        <dbReference type="ARBA" id="ARBA00002521"/>
    </source>
</evidence>
<dbReference type="InterPro" id="IPR000994">
    <property type="entry name" value="Pept_M24"/>
</dbReference>
<dbReference type="GO" id="GO:0046872">
    <property type="term" value="F:metal ion binding"/>
    <property type="evidence" value="ECO:0007669"/>
    <property type="project" value="UniProtKB-UniRule"/>
</dbReference>
<dbReference type="HAMAP" id="MF_01974">
    <property type="entry name" value="MetAP_1"/>
    <property type="match status" value="1"/>
</dbReference>
<dbReference type="GO" id="GO:0070006">
    <property type="term" value="F:metalloaminopeptidase activity"/>
    <property type="evidence" value="ECO:0007669"/>
    <property type="project" value="UniProtKB-UniRule"/>
</dbReference>
<comment type="catalytic activity">
    <reaction evidence="6 7">
        <text>Release of N-terminal amino acids, preferentially methionine, from peptides and arylamides.</text>
        <dbReference type="EC" id="3.4.11.18"/>
    </reaction>
</comment>
<dbReference type="PANTHER" id="PTHR43330">
    <property type="entry name" value="METHIONINE AMINOPEPTIDASE"/>
    <property type="match status" value="1"/>
</dbReference>
<keyword evidence="2 6" id="KW-0031">Aminopeptidase</keyword>
<keyword evidence="5 6" id="KW-0378">Hydrolase</keyword>
<dbReference type="SUPFAM" id="SSF55920">
    <property type="entry name" value="Creatinase/aminopeptidase"/>
    <property type="match status" value="1"/>
</dbReference>
<feature type="binding site" evidence="6">
    <location>
        <position position="107"/>
    </location>
    <ligand>
        <name>a divalent metal cation</name>
        <dbReference type="ChEBI" id="CHEBI:60240"/>
        <label>1</label>
    </ligand>
</feature>
<evidence type="ECO:0000259" key="8">
    <source>
        <dbReference type="Pfam" id="PF00557"/>
    </source>
</evidence>
<feature type="binding site" evidence="6">
    <location>
        <position position="204"/>
    </location>
    <ligand>
        <name>a divalent metal cation</name>
        <dbReference type="ChEBI" id="CHEBI:60240"/>
        <label>2</label>
        <note>catalytic</note>
    </ligand>
</feature>
<evidence type="ECO:0000256" key="6">
    <source>
        <dbReference type="HAMAP-Rule" id="MF_01974"/>
    </source>
</evidence>
<keyword evidence="3 6" id="KW-0645">Protease</keyword>
<feature type="binding site" evidence="6">
    <location>
        <position position="78"/>
    </location>
    <ligand>
        <name>substrate</name>
    </ligand>
</feature>
<keyword evidence="4 6" id="KW-0479">Metal-binding</keyword>
<comment type="cofactor">
    <cofactor evidence="6">
        <name>Co(2+)</name>
        <dbReference type="ChEBI" id="CHEBI:48828"/>
    </cofactor>
    <cofactor evidence="6">
        <name>Zn(2+)</name>
        <dbReference type="ChEBI" id="CHEBI:29105"/>
    </cofactor>
    <cofactor evidence="6">
        <name>Mn(2+)</name>
        <dbReference type="ChEBI" id="CHEBI:29035"/>
    </cofactor>
    <cofactor evidence="6">
        <name>Fe(2+)</name>
        <dbReference type="ChEBI" id="CHEBI:29033"/>
    </cofactor>
    <text evidence="6">Binds 2 divalent metal cations per subunit. Has a high-affinity and a low affinity metal-binding site. The true nature of the physiological cofactor is under debate. The enzyme is active with cobalt, zinc, manganese or divalent iron ions. Most likely, methionine aminopeptidases function as mononuclear Fe(2+)-metalloproteases under physiological conditions, and the catalytically relevant metal-binding site has been assigned to the histidine-containing high-affinity site.</text>
</comment>
<dbReference type="EMBL" id="PEZH01000017">
    <property type="protein sequence ID" value="PIS15244.1"/>
    <property type="molecule type" value="Genomic_DNA"/>
</dbReference>
<evidence type="ECO:0000313" key="10">
    <source>
        <dbReference type="Proteomes" id="UP000231282"/>
    </source>
</evidence>
<feature type="binding site" evidence="6">
    <location>
        <position position="237"/>
    </location>
    <ligand>
        <name>a divalent metal cation</name>
        <dbReference type="ChEBI" id="CHEBI:60240"/>
        <label>1</label>
    </ligand>
</feature>
<evidence type="ECO:0000313" key="9">
    <source>
        <dbReference type="EMBL" id="PIS15244.1"/>
    </source>
</evidence>
<evidence type="ECO:0000256" key="3">
    <source>
        <dbReference type="ARBA" id="ARBA00022670"/>
    </source>
</evidence>
<dbReference type="InterPro" id="IPR002467">
    <property type="entry name" value="Pept_M24A_MAP1"/>
</dbReference>
<dbReference type="Pfam" id="PF00557">
    <property type="entry name" value="Peptidase_M24"/>
    <property type="match status" value="1"/>
</dbReference>
<comment type="function">
    <text evidence="1 6">Removes the N-terminal methionine from nascent proteins. The N-terminal methionine is often cleaved when the second residue in the primary sequence is small and uncharged (Met-Ala-, Cys, Gly, Pro, Ser, Thr, or Val). Requires deformylation of the N(alpha)-formylated initiator methionine before it can be hydrolyzed.</text>
</comment>
<dbReference type="NCBIfam" id="TIGR00500">
    <property type="entry name" value="met_pdase_I"/>
    <property type="match status" value="1"/>
</dbReference>
<feature type="binding site" evidence="6">
    <location>
        <position position="96"/>
    </location>
    <ligand>
        <name>a divalent metal cation</name>
        <dbReference type="ChEBI" id="CHEBI:60240"/>
        <label>1</label>
    </ligand>
</feature>
<reference evidence="10" key="1">
    <citation type="submission" date="2017-09" db="EMBL/GenBank/DDBJ databases">
        <title>Depth-based differentiation of microbial function through sediment-hosted aquifers and enrichment of novel symbionts in the deep terrestrial subsurface.</title>
        <authorList>
            <person name="Probst A.J."/>
            <person name="Ladd B."/>
            <person name="Jarett J.K."/>
            <person name="Geller-Mcgrath D.E."/>
            <person name="Sieber C.M.K."/>
            <person name="Emerson J.B."/>
            <person name="Anantharaman K."/>
            <person name="Thomas B.C."/>
            <person name="Malmstrom R."/>
            <person name="Stieglmeier M."/>
            <person name="Klingl A."/>
            <person name="Woyke T."/>
            <person name="Ryan C.M."/>
            <person name="Banfield J.F."/>
        </authorList>
    </citation>
    <scope>NUCLEOTIDE SEQUENCE [LARGE SCALE GENOMIC DNA]</scope>
</reference>
<accession>A0A2H0WRE5</accession>
<dbReference type="PRINTS" id="PR00599">
    <property type="entry name" value="MAPEPTIDASE"/>
</dbReference>
<feature type="binding site" evidence="6">
    <location>
        <position position="107"/>
    </location>
    <ligand>
        <name>a divalent metal cation</name>
        <dbReference type="ChEBI" id="CHEBI:60240"/>
        <label>2</label>
        <note>catalytic</note>
    </ligand>
</feature>
<comment type="caution">
    <text evidence="9">The sequence shown here is derived from an EMBL/GenBank/DDBJ whole genome shotgun (WGS) entry which is preliminary data.</text>
</comment>
<proteinExistence type="inferred from homology"/>
<comment type="subunit">
    <text evidence="6">Monomer.</text>
</comment>
<dbReference type="Proteomes" id="UP000231282">
    <property type="component" value="Unassembled WGS sequence"/>
</dbReference>
<feature type="binding site" evidence="6">
    <location>
        <position position="178"/>
    </location>
    <ligand>
        <name>substrate</name>
    </ligand>
</feature>
<comment type="similarity">
    <text evidence="6">Belongs to the peptidase M24A family. Methionine aminopeptidase type 1 subfamily.</text>
</comment>
<dbReference type="CDD" id="cd01086">
    <property type="entry name" value="MetAP1"/>
    <property type="match status" value="1"/>
</dbReference>
<dbReference type="InterPro" id="IPR036005">
    <property type="entry name" value="Creatinase/aminopeptidase-like"/>
</dbReference>
<evidence type="ECO:0000256" key="2">
    <source>
        <dbReference type="ARBA" id="ARBA00022438"/>
    </source>
</evidence>
<dbReference type="GO" id="GO:0004239">
    <property type="term" value="F:initiator methionyl aminopeptidase activity"/>
    <property type="evidence" value="ECO:0007669"/>
    <property type="project" value="UniProtKB-UniRule"/>
</dbReference>
<evidence type="ECO:0000256" key="5">
    <source>
        <dbReference type="ARBA" id="ARBA00022801"/>
    </source>
</evidence>
<evidence type="ECO:0000256" key="4">
    <source>
        <dbReference type="ARBA" id="ARBA00022723"/>
    </source>
</evidence>